<dbReference type="Proteomes" id="UP000275865">
    <property type="component" value="Unassembled WGS sequence"/>
</dbReference>
<proteinExistence type="predicted"/>
<dbReference type="RefSeq" id="WP_120690634.1">
    <property type="nucleotide sequence ID" value="NZ_RAZT01000017.1"/>
</dbReference>
<gene>
    <name evidence="1" type="ORF">D7044_27685</name>
</gene>
<comment type="caution">
    <text evidence="1">The sequence shown here is derived from an EMBL/GenBank/DDBJ whole genome shotgun (WGS) entry which is preliminary data.</text>
</comment>
<sequence length="146" mass="16513">MNRPEGLVLPAFFSRYESPIKLVETADGGVAAWRVSKETGGWTPANEFIRALLFVGGDDIEELTREEFVQQTERERGYYLRGEGPIFALYETVRAITDAQARERRYPTATEIALIEGVRRRTFVMFEEELQRAGDPGADPSLAQQP</sequence>
<evidence type="ECO:0000313" key="1">
    <source>
        <dbReference type="EMBL" id="RKN27979.1"/>
    </source>
</evidence>
<accession>A0A3A9XS36</accession>
<name>A0A3A9XS36_9ACTN</name>
<reference evidence="1 2" key="1">
    <citation type="submission" date="2018-09" db="EMBL/GenBank/DDBJ databases">
        <title>Micromonospora sp. nov. MS1-9, isolated from a root of Musa sp.</title>
        <authorList>
            <person name="Kuncharoen N."/>
            <person name="Kudo T."/>
            <person name="Ohkuma M."/>
            <person name="Yuki M."/>
            <person name="Tanasupawat S."/>
        </authorList>
    </citation>
    <scope>NUCLEOTIDE SEQUENCE [LARGE SCALE GENOMIC DNA]</scope>
    <source>
        <strain evidence="1 2">MS1-9</strain>
    </source>
</reference>
<protein>
    <submittedName>
        <fullName evidence="1">Uncharacterized protein</fullName>
    </submittedName>
</protein>
<evidence type="ECO:0000313" key="2">
    <source>
        <dbReference type="Proteomes" id="UP000275865"/>
    </source>
</evidence>
<dbReference type="EMBL" id="RAZT01000017">
    <property type="protein sequence ID" value="RKN27979.1"/>
    <property type="molecule type" value="Genomic_DNA"/>
</dbReference>
<dbReference type="AlphaFoldDB" id="A0A3A9XS36"/>
<organism evidence="1 2">
    <name type="scientific">Micromonospora musae</name>
    <dbReference type="NCBI Taxonomy" id="1894970"/>
    <lineage>
        <taxon>Bacteria</taxon>
        <taxon>Bacillati</taxon>
        <taxon>Actinomycetota</taxon>
        <taxon>Actinomycetes</taxon>
        <taxon>Micromonosporales</taxon>
        <taxon>Micromonosporaceae</taxon>
        <taxon>Micromonospora</taxon>
    </lineage>
</organism>